<gene>
    <name evidence="10" type="ORF">EV688_105200</name>
</gene>
<dbReference type="OrthoDB" id="6647425at2"/>
<evidence type="ECO:0000256" key="2">
    <source>
        <dbReference type="ARBA" id="ARBA00007776"/>
    </source>
</evidence>
<reference evidence="10 11" key="1">
    <citation type="submission" date="2019-03" db="EMBL/GenBank/DDBJ databases">
        <title>Genomic Encyclopedia of Type Strains, Phase IV (KMG-IV): sequencing the most valuable type-strain genomes for metagenomic binning, comparative biology and taxonomic classification.</title>
        <authorList>
            <person name="Goeker M."/>
        </authorList>
    </citation>
    <scope>NUCLEOTIDE SEQUENCE [LARGE SCALE GENOMIC DNA]</scope>
    <source>
        <strain evidence="10 11">DSM 23344</strain>
    </source>
</reference>
<dbReference type="AlphaFoldDB" id="A0A4R2L123"/>
<feature type="transmembrane region" description="Helical" evidence="9">
    <location>
        <begin position="74"/>
        <end position="92"/>
    </location>
</feature>
<evidence type="ECO:0000256" key="5">
    <source>
        <dbReference type="ARBA" id="ARBA00022960"/>
    </source>
</evidence>
<protein>
    <recommendedName>
        <fullName evidence="8">Rod shape-determining protein MreD</fullName>
    </recommendedName>
</protein>
<feature type="transmembrane region" description="Helical" evidence="9">
    <location>
        <begin position="134"/>
        <end position="152"/>
    </location>
</feature>
<keyword evidence="3 8" id="KW-1003">Cell membrane</keyword>
<keyword evidence="8" id="KW-0997">Cell inner membrane</keyword>
<sequence length="162" mass="18142">MVEQQARGYWVILSSFLLAYVLAIVPLTGLAAWLRPEWLALVLIYWAIALPYRVGLATAMLAGLGMDVLEGAVIGQNMLALALVVLLSRLLYQRLRVFSIGQQALTVFFLAGVHQLVCQWIQTVEGAGARSLWFMLPAITSAVFWPLVLVTLRRARRHFEVY</sequence>
<dbReference type="Pfam" id="PF04093">
    <property type="entry name" value="MreD"/>
    <property type="match status" value="1"/>
</dbReference>
<dbReference type="InterPro" id="IPR007227">
    <property type="entry name" value="Cell_shape_determining_MreD"/>
</dbReference>
<keyword evidence="4 9" id="KW-0812">Transmembrane</keyword>
<dbReference type="InterPro" id="IPR026034">
    <property type="entry name" value="MreD_proteobac"/>
</dbReference>
<evidence type="ECO:0000256" key="6">
    <source>
        <dbReference type="ARBA" id="ARBA00022989"/>
    </source>
</evidence>
<dbReference type="GO" id="GO:0005886">
    <property type="term" value="C:plasma membrane"/>
    <property type="evidence" value="ECO:0007669"/>
    <property type="project" value="UniProtKB-SubCell"/>
</dbReference>
<accession>A0A4R2L123</accession>
<comment type="caution">
    <text evidence="10">The sequence shown here is derived from an EMBL/GenBank/DDBJ whole genome shotgun (WGS) entry which is preliminary data.</text>
</comment>
<feature type="transmembrane region" description="Helical" evidence="9">
    <location>
        <begin position="104"/>
        <end position="122"/>
    </location>
</feature>
<evidence type="ECO:0000256" key="4">
    <source>
        <dbReference type="ARBA" id="ARBA00022692"/>
    </source>
</evidence>
<dbReference type="Proteomes" id="UP000294980">
    <property type="component" value="Unassembled WGS sequence"/>
</dbReference>
<evidence type="ECO:0000313" key="10">
    <source>
        <dbReference type="EMBL" id="TCO76238.1"/>
    </source>
</evidence>
<comment type="similarity">
    <text evidence="2 8">Belongs to the MreD family.</text>
</comment>
<evidence type="ECO:0000313" key="11">
    <source>
        <dbReference type="Proteomes" id="UP000294980"/>
    </source>
</evidence>
<dbReference type="RefSeq" id="WP_117315391.1">
    <property type="nucleotide sequence ID" value="NZ_QQSW01000003.1"/>
</dbReference>
<evidence type="ECO:0000256" key="3">
    <source>
        <dbReference type="ARBA" id="ARBA00022475"/>
    </source>
</evidence>
<feature type="transmembrane region" description="Helical" evidence="9">
    <location>
        <begin position="12"/>
        <end position="34"/>
    </location>
</feature>
<organism evidence="10 11">
    <name type="scientific">Chromatocurvus halotolerans</name>
    <dbReference type="NCBI Taxonomy" id="1132028"/>
    <lineage>
        <taxon>Bacteria</taxon>
        <taxon>Pseudomonadati</taxon>
        <taxon>Pseudomonadota</taxon>
        <taxon>Gammaproteobacteria</taxon>
        <taxon>Cellvibrionales</taxon>
        <taxon>Halieaceae</taxon>
        <taxon>Chromatocurvus</taxon>
    </lineage>
</organism>
<dbReference type="PIRSF" id="PIRSF018472">
    <property type="entry name" value="MreD_proteobac"/>
    <property type="match status" value="1"/>
</dbReference>
<dbReference type="EMBL" id="SLWX01000005">
    <property type="protein sequence ID" value="TCO76238.1"/>
    <property type="molecule type" value="Genomic_DNA"/>
</dbReference>
<comment type="subcellular location">
    <subcellularLocation>
        <location evidence="8">Cell inner membrane</location>
    </subcellularLocation>
    <subcellularLocation>
        <location evidence="1">Cell membrane</location>
        <topology evidence="1">Multi-pass membrane protein</topology>
    </subcellularLocation>
</comment>
<evidence type="ECO:0000256" key="1">
    <source>
        <dbReference type="ARBA" id="ARBA00004651"/>
    </source>
</evidence>
<evidence type="ECO:0000256" key="9">
    <source>
        <dbReference type="SAM" id="Phobius"/>
    </source>
</evidence>
<keyword evidence="7 8" id="KW-0472">Membrane</keyword>
<feature type="transmembrane region" description="Helical" evidence="9">
    <location>
        <begin position="41"/>
        <end position="62"/>
    </location>
</feature>
<proteinExistence type="inferred from homology"/>
<evidence type="ECO:0000256" key="7">
    <source>
        <dbReference type="ARBA" id="ARBA00023136"/>
    </source>
</evidence>
<dbReference type="PANTHER" id="PTHR37484">
    <property type="entry name" value="ROD SHAPE-DETERMINING PROTEIN MRED"/>
    <property type="match status" value="1"/>
</dbReference>
<evidence type="ECO:0000256" key="8">
    <source>
        <dbReference type="PIRNR" id="PIRNR018472"/>
    </source>
</evidence>
<dbReference type="NCBIfam" id="TIGR03426">
    <property type="entry name" value="shape_MreD"/>
    <property type="match status" value="1"/>
</dbReference>
<keyword evidence="5 8" id="KW-0133">Cell shape</keyword>
<dbReference type="PANTHER" id="PTHR37484:SF1">
    <property type="entry name" value="ROD SHAPE-DETERMINING PROTEIN MRED"/>
    <property type="match status" value="1"/>
</dbReference>
<keyword evidence="11" id="KW-1185">Reference proteome</keyword>
<dbReference type="GO" id="GO:0008360">
    <property type="term" value="P:regulation of cell shape"/>
    <property type="evidence" value="ECO:0007669"/>
    <property type="project" value="UniProtKB-UniRule"/>
</dbReference>
<name>A0A4R2L123_9GAMM</name>
<comment type="function">
    <text evidence="8">Involved in formation of the rod shape of the cell. May also contribute to regulation of formation of penicillin-binding proteins.</text>
</comment>
<keyword evidence="6 9" id="KW-1133">Transmembrane helix</keyword>